<dbReference type="Proteomes" id="UP000614424">
    <property type="component" value="Unassembled WGS sequence"/>
</dbReference>
<evidence type="ECO:0000313" key="5">
    <source>
        <dbReference type="Proteomes" id="UP000614424"/>
    </source>
</evidence>
<feature type="transmembrane region" description="Helical" evidence="2">
    <location>
        <begin position="97"/>
        <end position="115"/>
    </location>
</feature>
<dbReference type="Pfam" id="PF13808">
    <property type="entry name" value="DDE_Tnp_1_assoc"/>
    <property type="match status" value="1"/>
</dbReference>
<feature type="domain" description="H repeat-associated protein N-terminal" evidence="3">
    <location>
        <begin position="81"/>
        <end position="166"/>
    </location>
</feature>
<protein>
    <submittedName>
        <fullName evidence="4">Transposase family protein</fullName>
    </submittedName>
</protein>
<proteinExistence type="predicted"/>
<feature type="coiled-coil region" evidence="1">
    <location>
        <begin position="6"/>
        <end position="33"/>
    </location>
</feature>
<organism evidence="4 5">
    <name type="scientific">Candidatus Desulfobia pelagia</name>
    <dbReference type="NCBI Taxonomy" id="2841692"/>
    <lineage>
        <taxon>Bacteria</taxon>
        <taxon>Pseudomonadati</taxon>
        <taxon>Thermodesulfobacteriota</taxon>
        <taxon>Desulfobulbia</taxon>
        <taxon>Desulfobulbales</taxon>
        <taxon>Desulfobulbaceae</taxon>
        <taxon>Candidatus Desulfobia</taxon>
    </lineage>
</organism>
<keyword evidence="2" id="KW-0472">Membrane</keyword>
<keyword evidence="2" id="KW-1133">Transmembrane helix</keyword>
<evidence type="ECO:0000256" key="2">
    <source>
        <dbReference type="SAM" id="Phobius"/>
    </source>
</evidence>
<accession>A0A8J6NFY9</accession>
<evidence type="ECO:0000256" key="1">
    <source>
        <dbReference type="SAM" id="Coils"/>
    </source>
</evidence>
<evidence type="ECO:0000259" key="3">
    <source>
        <dbReference type="Pfam" id="PF13808"/>
    </source>
</evidence>
<name>A0A8J6NFY9_9BACT</name>
<gene>
    <name evidence="4" type="ORF">H8E41_14125</name>
</gene>
<keyword evidence="2" id="KW-0812">Transmembrane</keyword>
<comment type="caution">
    <text evidence="4">The sequence shown here is derived from an EMBL/GenBank/DDBJ whole genome shotgun (WGS) entry which is preliminary data.</text>
</comment>
<keyword evidence="1" id="KW-0175">Coiled coil</keyword>
<dbReference type="InterPro" id="IPR032806">
    <property type="entry name" value="YbfD_N"/>
</dbReference>
<dbReference type="AlphaFoldDB" id="A0A8J6NFY9"/>
<dbReference type="EMBL" id="JACNJZ010000215">
    <property type="protein sequence ID" value="MBC8319031.1"/>
    <property type="molecule type" value="Genomic_DNA"/>
</dbReference>
<reference evidence="4 5" key="1">
    <citation type="submission" date="2020-08" db="EMBL/GenBank/DDBJ databases">
        <title>Bridging the membrane lipid divide: bacteria of the FCB group superphylum have the potential to synthesize archaeal ether lipids.</title>
        <authorList>
            <person name="Villanueva L."/>
            <person name="Von Meijenfeldt F.A.B."/>
            <person name="Westbye A.B."/>
            <person name="Yadav S."/>
            <person name="Hopmans E.C."/>
            <person name="Dutilh B.E."/>
            <person name="Sinninghe Damste J.S."/>
        </authorList>
    </citation>
    <scope>NUCLEOTIDE SEQUENCE [LARGE SCALE GENOMIC DNA]</scope>
    <source>
        <strain evidence="4">NIOZ-UU47</strain>
    </source>
</reference>
<sequence>MSKPSRRANRQAILELRKKKKEAEKKLRQAEQGQGVILTPGAVISNGKSRLKDVAQESQARQEAVSEQVRIFRNQLPILLKRLSGIKDPRNAKKTKYQLTLLMIYGILSFVFQMASRREANREMSLPMFKQNLKLLFPELEDLPHNDTLMRLLERIDVAQIENAQLDLVKSLIRKKKFNRYLIDGRYPIAVDGTQKFSRDYLWSEECLQRNVGKSDGEQKQYYVYVLEASLAFSNGMTIPLISEFLSYSDGDTDTDKQDCERKAFKRLAARLKSEFKRLPILLLLDGLYPNGPVLEICGNNHWDFMIVLQDGNLSSVWEEYEGLKKLLPENRYQQKWANRRQRFRWVNDIEYYYDRFKKQIVHVVVCEESWKEVEQDSGEVVTKTSRHAWISGQALQPNIIHQRCNLAARHRWNIESEILVVKRHGYQYEHCFSYNWNAMKGYHYLMRLGLTLNVLAQYSECLIQIVREKGVRGFIKFVRNTISGPWLDAEWIKQRLAATYQLRLI</sequence>
<evidence type="ECO:0000313" key="4">
    <source>
        <dbReference type="EMBL" id="MBC8319031.1"/>
    </source>
</evidence>